<feature type="transmembrane region" description="Helical" evidence="1">
    <location>
        <begin position="56"/>
        <end position="75"/>
    </location>
</feature>
<gene>
    <name evidence="2" type="ORF">Azoinq_13635</name>
</gene>
<proteinExistence type="predicted"/>
<sequence>MLGLEGLGVTWDRAGALNGLGVAAWYGMWSLVALGAYGGDKGAARRGDRRTAETRLILLGWLGGWPGAWLAQRYFHHKTRKPGFQARFWLSVAGHGLGWAAWFLWRR</sequence>
<accession>A0A975SM31</accession>
<feature type="transmembrane region" description="Helical" evidence="1">
    <location>
        <begin position="87"/>
        <end position="105"/>
    </location>
</feature>
<evidence type="ECO:0000313" key="3">
    <source>
        <dbReference type="Proteomes" id="UP000683428"/>
    </source>
</evidence>
<keyword evidence="1" id="KW-0472">Membrane</keyword>
<dbReference type="AlphaFoldDB" id="A0A975SM31"/>
<protein>
    <submittedName>
        <fullName evidence="2">DUF1294 domain-containing protein</fullName>
    </submittedName>
</protein>
<name>A0A975SM31_9RHOO</name>
<reference evidence="2" key="1">
    <citation type="submission" date="2020-11" db="EMBL/GenBank/DDBJ databases">
        <title>Azospira inquinata sp. nov.</title>
        <authorList>
            <person name="Moe W.M."/>
            <person name="Mikes M.C."/>
        </authorList>
    </citation>
    <scope>NUCLEOTIDE SEQUENCE</scope>
    <source>
        <strain evidence="2">Azo-3</strain>
    </source>
</reference>
<feature type="transmembrane region" description="Helical" evidence="1">
    <location>
        <begin position="16"/>
        <end position="36"/>
    </location>
</feature>
<evidence type="ECO:0000313" key="2">
    <source>
        <dbReference type="EMBL" id="QWT48849.1"/>
    </source>
</evidence>
<dbReference type="EMBL" id="CP064782">
    <property type="protein sequence ID" value="QWT48849.1"/>
    <property type="molecule type" value="Genomic_DNA"/>
</dbReference>
<dbReference type="KEGG" id="aiq:Azoinq_13635"/>
<dbReference type="InterPro" id="IPR010718">
    <property type="entry name" value="DUF1294"/>
</dbReference>
<keyword evidence="1" id="KW-1133">Transmembrane helix</keyword>
<dbReference type="Proteomes" id="UP000683428">
    <property type="component" value="Chromosome"/>
</dbReference>
<evidence type="ECO:0000256" key="1">
    <source>
        <dbReference type="SAM" id="Phobius"/>
    </source>
</evidence>
<dbReference type="Pfam" id="PF06961">
    <property type="entry name" value="DUF1294"/>
    <property type="match status" value="1"/>
</dbReference>
<dbReference type="RefSeq" id="WP_232368498.1">
    <property type="nucleotide sequence ID" value="NZ_CP064782.1"/>
</dbReference>
<organism evidence="2 3">
    <name type="scientific">Azospira inquinata</name>
    <dbReference type="NCBI Taxonomy" id="2785627"/>
    <lineage>
        <taxon>Bacteria</taxon>
        <taxon>Pseudomonadati</taxon>
        <taxon>Pseudomonadota</taxon>
        <taxon>Betaproteobacteria</taxon>
        <taxon>Rhodocyclales</taxon>
        <taxon>Rhodocyclaceae</taxon>
        <taxon>Azospira</taxon>
    </lineage>
</organism>
<keyword evidence="3" id="KW-1185">Reference proteome</keyword>
<keyword evidence="1" id="KW-0812">Transmembrane</keyword>